<protein>
    <submittedName>
        <fullName evidence="1">Uncharacterized protein</fullName>
    </submittedName>
</protein>
<reference evidence="2" key="1">
    <citation type="journal article" date="2019" name="Int. J. Syst. Evol. Microbiol.">
        <title>The Global Catalogue of Microorganisms (GCM) 10K type strain sequencing project: providing services to taxonomists for standard genome sequencing and annotation.</title>
        <authorList>
            <consortium name="The Broad Institute Genomics Platform"/>
            <consortium name="The Broad Institute Genome Sequencing Center for Infectious Disease"/>
            <person name="Wu L."/>
            <person name="Ma J."/>
        </authorList>
    </citation>
    <scope>NUCLEOTIDE SEQUENCE [LARGE SCALE GENOMIC DNA]</scope>
    <source>
        <strain evidence="2">CGMCC 4.7682</strain>
    </source>
</reference>
<evidence type="ECO:0000313" key="2">
    <source>
        <dbReference type="Proteomes" id="UP001595764"/>
    </source>
</evidence>
<evidence type="ECO:0000313" key="1">
    <source>
        <dbReference type="EMBL" id="MFC3512754.1"/>
    </source>
</evidence>
<proteinExistence type="predicted"/>
<dbReference type="RefSeq" id="WP_377876416.1">
    <property type="nucleotide sequence ID" value="NZ_JBHMAY010000096.1"/>
</dbReference>
<comment type="caution">
    <text evidence="1">The sequence shown here is derived from an EMBL/GenBank/DDBJ whole genome shotgun (WGS) entry which is preliminary data.</text>
</comment>
<name>A0ABV7QLH8_9PSEU</name>
<sequence length="131" mass="14111">MLVVVGSDVSQILDAIAAIGQNDEAKRVLGWMTKQDSAQCAEALQEAEPEVSSQIVVAAVLARLRGFIAEAGAELDSADEKRWQEIIERNVWVIGQIFSHPLVLVNREAYLGGKSIRNTGGNTADSCCATR</sequence>
<accession>A0ABV7QLH8</accession>
<gene>
    <name evidence="1" type="ORF">ACFORO_21475</name>
</gene>
<organism evidence="1 2">
    <name type="scientific">Amycolatopsis halotolerans</name>
    <dbReference type="NCBI Taxonomy" id="330083"/>
    <lineage>
        <taxon>Bacteria</taxon>
        <taxon>Bacillati</taxon>
        <taxon>Actinomycetota</taxon>
        <taxon>Actinomycetes</taxon>
        <taxon>Pseudonocardiales</taxon>
        <taxon>Pseudonocardiaceae</taxon>
        <taxon>Amycolatopsis</taxon>
    </lineage>
</organism>
<keyword evidence="2" id="KW-1185">Reference proteome</keyword>
<dbReference type="Proteomes" id="UP001595764">
    <property type="component" value="Unassembled WGS sequence"/>
</dbReference>
<dbReference type="EMBL" id="JBHRWI010000025">
    <property type="protein sequence ID" value="MFC3512754.1"/>
    <property type="molecule type" value="Genomic_DNA"/>
</dbReference>